<accession>A0A6N7KN13</accession>
<dbReference type="SUPFAM" id="SSF47413">
    <property type="entry name" value="lambda repressor-like DNA-binding domains"/>
    <property type="match status" value="1"/>
</dbReference>
<dbReference type="Proteomes" id="UP000450000">
    <property type="component" value="Unassembled WGS sequence"/>
</dbReference>
<evidence type="ECO:0000313" key="3">
    <source>
        <dbReference type="Proteomes" id="UP000450000"/>
    </source>
</evidence>
<name>A0A6N7KN13_9ACTN</name>
<evidence type="ECO:0000259" key="1">
    <source>
        <dbReference type="PROSITE" id="PS50943"/>
    </source>
</evidence>
<organism evidence="2 3">
    <name type="scientific">Streptomyces kaniharaensis</name>
    <dbReference type="NCBI Taxonomy" id="212423"/>
    <lineage>
        <taxon>Bacteria</taxon>
        <taxon>Bacillati</taxon>
        <taxon>Actinomycetota</taxon>
        <taxon>Actinomycetes</taxon>
        <taxon>Kitasatosporales</taxon>
        <taxon>Streptomycetaceae</taxon>
        <taxon>Streptomyces</taxon>
    </lineage>
</organism>
<dbReference type="Pfam" id="PF01381">
    <property type="entry name" value="HTH_3"/>
    <property type="match status" value="1"/>
</dbReference>
<proteinExistence type="predicted"/>
<protein>
    <submittedName>
        <fullName evidence="2">Helix-turn-helix transcriptional regulator</fullName>
    </submittedName>
</protein>
<reference evidence="2 3" key="1">
    <citation type="submission" date="2019-09" db="EMBL/GenBank/DDBJ databases">
        <title>Genome Sequences of Streptomyces kaniharaensis ATCC 21070.</title>
        <authorList>
            <person name="Zhu W."/>
            <person name="De Crecy-Lagard V."/>
            <person name="Richards N.G."/>
        </authorList>
    </citation>
    <scope>NUCLEOTIDE SEQUENCE [LARGE SCALE GENOMIC DNA]</scope>
    <source>
        <strain evidence="2 3">SF-557</strain>
    </source>
</reference>
<dbReference type="EMBL" id="WBOF01000001">
    <property type="protein sequence ID" value="MQS11757.1"/>
    <property type="molecule type" value="Genomic_DNA"/>
</dbReference>
<keyword evidence="3" id="KW-1185">Reference proteome</keyword>
<dbReference type="GO" id="GO:0003677">
    <property type="term" value="F:DNA binding"/>
    <property type="evidence" value="ECO:0007669"/>
    <property type="project" value="InterPro"/>
</dbReference>
<dbReference type="SMART" id="SM00530">
    <property type="entry name" value="HTH_XRE"/>
    <property type="match status" value="1"/>
</dbReference>
<dbReference type="InterPro" id="IPR001387">
    <property type="entry name" value="Cro/C1-type_HTH"/>
</dbReference>
<dbReference type="OrthoDB" id="3459848at2"/>
<dbReference type="AlphaFoldDB" id="A0A6N7KN13"/>
<dbReference type="RefSeq" id="WP_153460316.1">
    <property type="nucleotide sequence ID" value="NZ_WBOF01000001.1"/>
</dbReference>
<evidence type="ECO:0000313" key="2">
    <source>
        <dbReference type="EMBL" id="MQS11757.1"/>
    </source>
</evidence>
<gene>
    <name evidence="2" type="ORF">F7Q99_05495</name>
</gene>
<dbReference type="Gene3D" id="1.10.260.40">
    <property type="entry name" value="lambda repressor-like DNA-binding domains"/>
    <property type="match status" value="1"/>
</dbReference>
<dbReference type="PROSITE" id="PS50943">
    <property type="entry name" value="HTH_CROC1"/>
    <property type="match status" value="1"/>
</dbReference>
<sequence length="399" mass="42415">MTQWSDYSTGQRIKMLRAGMTQEELAEAAGVSVPTVRKAEKEGGSIGLPSLLKLSAALHADVSVILGQQAPRRSSLIGDRAMLRGLSRTVHDTAAGVGTDVAPPDAAALRADLARAWADYRAGDYTRAGGLAAPAIVEAAALLRSVPDGQRCAAHGILADAYRLASYTAQFHGARDLAYAAIGHARHHVHLAADPLRAAMVDCGRSWIYMRDARLDQATTTAEEAFASIEPRYAERDPETLATYGWHVTFAAVVASRHGHADRARDLLSQGHAVAARMGRDVMINGTSYGPTTVTAQAIGIHTVMGDPGKALALARNLGDLSPLPQAARNRLALDIALAQADTRQYDAALDTLLQVCTQHPDWARHQALPGAIMQRAGHSSTTRVRKLGGILGISLFAR</sequence>
<dbReference type="CDD" id="cd00093">
    <property type="entry name" value="HTH_XRE"/>
    <property type="match status" value="1"/>
</dbReference>
<feature type="domain" description="HTH cro/C1-type" evidence="1">
    <location>
        <begin position="17"/>
        <end position="65"/>
    </location>
</feature>
<dbReference type="InterPro" id="IPR010982">
    <property type="entry name" value="Lambda_DNA-bd_dom_sf"/>
</dbReference>
<comment type="caution">
    <text evidence="2">The sequence shown here is derived from an EMBL/GenBank/DDBJ whole genome shotgun (WGS) entry which is preliminary data.</text>
</comment>